<comment type="caution">
    <text evidence="1">The sequence shown here is derived from an EMBL/GenBank/DDBJ whole genome shotgun (WGS) entry which is preliminary data.</text>
</comment>
<dbReference type="Proteomes" id="UP000320876">
    <property type="component" value="Unassembled WGS sequence"/>
</dbReference>
<evidence type="ECO:0000313" key="2">
    <source>
        <dbReference type="Proteomes" id="UP000320876"/>
    </source>
</evidence>
<sequence>MKSYEAPMLVELGSFQEATGLLQFSGNDRLILSKN</sequence>
<dbReference type="NCBIfam" id="NF033521">
    <property type="entry name" value="lasso_leader_L3"/>
    <property type="match status" value="1"/>
</dbReference>
<name>A0A542DQP6_AMYCI</name>
<dbReference type="RefSeq" id="WP_211358143.1">
    <property type="nucleotide sequence ID" value="NZ_VFML01000001.1"/>
</dbReference>
<dbReference type="InterPro" id="IPR046015">
    <property type="entry name" value="DUF5972"/>
</dbReference>
<evidence type="ECO:0008006" key="3">
    <source>
        <dbReference type="Google" id="ProtNLM"/>
    </source>
</evidence>
<proteinExistence type="predicted"/>
<dbReference type="AlphaFoldDB" id="A0A542DQP6"/>
<dbReference type="Pfam" id="PF19397">
    <property type="entry name" value="DUF5972"/>
    <property type="match status" value="1"/>
</dbReference>
<keyword evidence="2" id="KW-1185">Reference proteome</keyword>
<dbReference type="EMBL" id="VFML01000001">
    <property type="protein sequence ID" value="TQJ05366.1"/>
    <property type="molecule type" value="Genomic_DNA"/>
</dbReference>
<reference evidence="1 2" key="1">
    <citation type="submission" date="2019-06" db="EMBL/GenBank/DDBJ databases">
        <title>Sequencing the genomes of 1000 actinobacteria strains.</title>
        <authorList>
            <person name="Klenk H.-P."/>
        </authorList>
    </citation>
    <scope>NUCLEOTIDE SEQUENCE [LARGE SCALE GENOMIC DNA]</scope>
    <source>
        <strain evidence="1 2">DSM 45679</strain>
    </source>
</reference>
<gene>
    <name evidence="1" type="ORF">FB471_5194</name>
</gene>
<evidence type="ECO:0000313" key="1">
    <source>
        <dbReference type="EMBL" id="TQJ05366.1"/>
    </source>
</evidence>
<accession>A0A542DQP6</accession>
<organism evidence="1 2">
    <name type="scientific">Amycolatopsis cihanbeyliensis</name>
    <dbReference type="NCBI Taxonomy" id="1128664"/>
    <lineage>
        <taxon>Bacteria</taxon>
        <taxon>Bacillati</taxon>
        <taxon>Actinomycetota</taxon>
        <taxon>Actinomycetes</taxon>
        <taxon>Pseudonocardiales</taxon>
        <taxon>Pseudonocardiaceae</taxon>
        <taxon>Amycolatopsis</taxon>
    </lineage>
</organism>
<protein>
    <recommendedName>
        <fullName evidence="3">Lasso RiPP family leader peptide-containing protein</fullName>
    </recommendedName>
</protein>